<dbReference type="Proteomes" id="UP000011524">
    <property type="component" value="Unassembled WGS sequence"/>
</dbReference>
<comment type="caution">
    <text evidence="2">The sequence shown here is derived from an EMBL/GenBank/DDBJ whole genome shotgun (WGS) entry which is preliminary data.</text>
</comment>
<feature type="transmembrane region" description="Helical" evidence="1">
    <location>
        <begin position="173"/>
        <end position="194"/>
    </location>
</feature>
<evidence type="ECO:0000313" key="3">
    <source>
        <dbReference type="Proteomes" id="UP000011524"/>
    </source>
</evidence>
<keyword evidence="1" id="KW-0472">Membrane</keyword>
<organism evidence="2 3">
    <name type="scientific">Haloarcula japonica (strain ATCC 49778 / DSM 6131 / JCM 7785 / NBRC 101032 / NCIMB 13157 / TR-1)</name>
    <dbReference type="NCBI Taxonomy" id="1227453"/>
    <lineage>
        <taxon>Archaea</taxon>
        <taxon>Methanobacteriati</taxon>
        <taxon>Methanobacteriota</taxon>
        <taxon>Stenosarchaea group</taxon>
        <taxon>Halobacteria</taxon>
        <taxon>Halobacteriales</taxon>
        <taxon>Haloarculaceae</taxon>
        <taxon>Haloarcula</taxon>
    </lineage>
</organism>
<protein>
    <submittedName>
        <fullName evidence="2">Uncharacterized protein</fullName>
    </submittedName>
</protein>
<evidence type="ECO:0000313" key="2">
    <source>
        <dbReference type="EMBL" id="EMA28454.1"/>
    </source>
</evidence>
<feature type="transmembrane region" description="Helical" evidence="1">
    <location>
        <begin position="93"/>
        <end position="113"/>
    </location>
</feature>
<dbReference type="OrthoDB" id="234581at2157"/>
<name>M0L7K0_HALJT</name>
<proteinExistence type="predicted"/>
<keyword evidence="1" id="KW-0812">Transmembrane</keyword>
<dbReference type="EMBL" id="AOLY01000040">
    <property type="protein sequence ID" value="EMA28454.1"/>
    <property type="molecule type" value="Genomic_DNA"/>
</dbReference>
<keyword evidence="3" id="KW-1185">Reference proteome</keyword>
<dbReference type="AlphaFoldDB" id="M0L7K0"/>
<sequence length="202" mass="21435">MDYSELPQPAQLAVDEVIQQGGTTLSTYDDYKAVETLRGDRYIRKDDSVFYIRTTSADGSGGLFEGLARDSLLAIGGILIGTGIFRRDQRGNFLTLIAFPAGAIATLLSVNALEAPTLSVISWPGTISCGLAAGVPVLTGMALQQRDYYIGVVALATFLLSVAVLFSGNALSALYLIAPLIMPGLPGVGFGWWVGKQRAERS</sequence>
<keyword evidence="1" id="KW-1133">Transmembrane helix</keyword>
<feature type="transmembrane region" description="Helical" evidence="1">
    <location>
        <begin position="119"/>
        <end position="141"/>
    </location>
</feature>
<gene>
    <name evidence="2" type="ORF">C444_18217</name>
</gene>
<evidence type="ECO:0000256" key="1">
    <source>
        <dbReference type="SAM" id="Phobius"/>
    </source>
</evidence>
<accession>M0L7K0</accession>
<feature type="transmembrane region" description="Helical" evidence="1">
    <location>
        <begin position="148"/>
        <end position="167"/>
    </location>
</feature>
<reference evidence="2 3" key="1">
    <citation type="journal article" date="2014" name="PLoS Genet.">
        <title>Phylogenetically driven sequencing of extremely halophilic archaea reveals strategies for static and dynamic osmo-response.</title>
        <authorList>
            <person name="Becker E.A."/>
            <person name="Seitzer P.M."/>
            <person name="Tritt A."/>
            <person name="Larsen D."/>
            <person name="Krusor M."/>
            <person name="Yao A.I."/>
            <person name="Wu D."/>
            <person name="Madern D."/>
            <person name="Eisen J.A."/>
            <person name="Darling A.E."/>
            <person name="Facciotti M.T."/>
        </authorList>
    </citation>
    <scope>NUCLEOTIDE SEQUENCE [LARGE SCALE GENOMIC DNA]</scope>
    <source>
        <strain evidence="3">ATCC 49778 / DSM 6131 / JCM 7785 / NBRC 101032 / NCIMB 13157 / TR-1</strain>
    </source>
</reference>